<comment type="caution">
    <text evidence="2">The sequence shown here is derived from an EMBL/GenBank/DDBJ whole genome shotgun (WGS) entry which is preliminary data.</text>
</comment>
<dbReference type="Proteomes" id="UP000737402">
    <property type="component" value="Unassembled WGS sequence"/>
</dbReference>
<protein>
    <submittedName>
        <fullName evidence="2">Acetyltransferase</fullName>
    </submittedName>
</protein>
<proteinExistence type="predicted"/>
<name>A0ABS2P273_9BACI</name>
<dbReference type="Gene3D" id="3.40.630.30">
    <property type="match status" value="1"/>
</dbReference>
<evidence type="ECO:0000313" key="2">
    <source>
        <dbReference type="EMBL" id="MBM7621059.1"/>
    </source>
</evidence>
<dbReference type="RefSeq" id="WP_204417628.1">
    <property type="nucleotide sequence ID" value="NZ_JAFBED010000006.1"/>
</dbReference>
<dbReference type="InterPro" id="IPR016181">
    <property type="entry name" value="Acyl_CoA_acyltransferase"/>
</dbReference>
<evidence type="ECO:0000259" key="1">
    <source>
        <dbReference type="PROSITE" id="PS51186"/>
    </source>
</evidence>
<accession>A0ABS2P273</accession>
<dbReference type="PROSITE" id="PS51186">
    <property type="entry name" value="GNAT"/>
    <property type="match status" value="1"/>
</dbReference>
<reference evidence="2 3" key="1">
    <citation type="submission" date="2021-01" db="EMBL/GenBank/DDBJ databases">
        <title>Genomic Encyclopedia of Type Strains, Phase IV (KMG-IV): sequencing the most valuable type-strain genomes for metagenomic binning, comparative biology and taxonomic classification.</title>
        <authorList>
            <person name="Goeker M."/>
        </authorList>
    </citation>
    <scope>NUCLEOTIDE SEQUENCE [LARGE SCALE GENOMIC DNA]</scope>
    <source>
        <strain evidence="2 3">DSM 25879</strain>
    </source>
</reference>
<dbReference type="EMBL" id="JAFBED010000006">
    <property type="protein sequence ID" value="MBM7621059.1"/>
    <property type="molecule type" value="Genomic_DNA"/>
</dbReference>
<sequence>MIKLIKVTSEEEGILHNLMQFYIYEFTQYQKVITLENDGRYKPYDLKKYWDPASPYHAFFIKYKEEYVGFALIEEGRDELPSYVEEFFVVRKYHGKGFGRLAAQRLFSMFEGKWKVVQIQNNYPAQAFWRKTIQEFTRDSYKESYDDHRRSVQEFDSRI</sequence>
<dbReference type="Pfam" id="PF00583">
    <property type="entry name" value="Acetyltransf_1"/>
    <property type="match status" value="1"/>
</dbReference>
<gene>
    <name evidence="2" type="ORF">JOC95_002932</name>
</gene>
<evidence type="ECO:0000313" key="3">
    <source>
        <dbReference type="Proteomes" id="UP000737402"/>
    </source>
</evidence>
<dbReference type="InterPro" id="IPR000182">
    <property type="entry name" value="GNAT_dom"/>
</dbReference>
<feature type="domain" description="N-acetyltransferase" evidence="1">
    <location>
        <begin position="19"/>
        <end position="156"/>
    </location>
</feature>
<keyword evidence="3" id="KW-1185">Reference proteome</keyword>
<organism evidence="2 3">
    <name type="scientific">Sutcliffiella tianshenii</name>
    <dbReference type="NCBI Taxonomy" id="1463404"/>
    <lineage>
        <taxon>Bacteria</taxon>
        <taxon>Bacillati</taxon>
        <taxon>Bacillota</taxon>
        <taxon>Bacilli</taxon>
        <taxon>Bacillales</taxon>
        <taxon>Bacillaceae</taxon>
        <taxon>Sutcliffiella</taxon>
    </lineage>
</organism>
<dbReference type="SUPFAM" id="SSF55729">
    <property type="entry name" value="Acyl-CoA N-acyltransferases (Nat)"/>
    <property type="match status" value="1"/>
</dbReference>